<keyword evidence="2" id="KW-0472">Membrane</keyword>
<dbReference type="InterPro" id="IPR036942">
    <property type="entry name" value="Beta-barrel_TonB_sf"/>
</dbReference>
<keyword evidence="6" id="KW-0675">Receptor</keyword>
<dbReference type="InterPro" id="IPR012910">
    <property type="entry name" value="Plug_dom"/>
</dbReference>
<dbReference type="SUPFAM" id="SSF56935">
    <property type="entry name" value="Porins"/>
    <property type="match status" value="1"/>
</dbReference>
<accession>A0A7X9RWR7</accession>
<dbReference type="GO" id="GO:0009279">
    <property type="term" value="C:cell outer membrane"/>
    <property type="evidence" value="ECO:0007669"/>
    <property type="project" value="UniProtKB-SubCell"/>
</dbReference>
<evidence type="ECO:0000313" key="6">
    <source>
        <dbReference type="EMBL" id="NME70115.1"/>
    </source>
</evidence>
<dbReference type="Proteomes" id="UP000576082">
    <property type="component" value="Unassembled WGS sequence"/>
</dbReference>
<name>A0A7X9RWR7_9BACT</name>
<dbReference type="PANTHER" id="PTHR40980:SF5">
    <property type="entry name" value="TONB-DEPENDENT RECEPTOR"/>
    <property type="match status" value="1"/>
</dbReference>
<evidence type="ECO:0000259" key="5">
    <source>
        <dbReference type="Pfam" id="PF07715"/>
    </source>
</evidence>
<keyword evidence="3" id="KW-0998">Cell outer membrane</keyword>
<dbReference type="Pfam" id="PF13715">
    <property type="entry name" value="CarbopepD_reg_2"/>
    <property type="match status" value="1"/>
</dbReference>
<dbReference type="EMBL" id="JABANE010000055">
    <property type="protein sequence ID" value="NME70115.1"/>
    <property type="molecule type" value="Genomic_DNA"/>
</dbReference>
<dbReference type="Pfam" id="PF07715">
    <property type="entry name" value="Plug"/>
    <property type="match status" value="1"/>
</dbReference>
<comment type="caution">
    <text evidence="6">The sequence shown here is derived from an EMBL/GenBank/DDBJ whole genome shotgun (WGS) entry which is preliminary data.</text>
</comment>
<evidence type="ECO:0000256" key="3">
    <source>
        <dbReference type="ARBA" id="ARBA00023237"/>
    </source>
</evidence>
<dbReference type="Gene3D" id="2.40.170.20">
    <property type="entry name" value="TonB-dependent receptor, beta-barrel domain"/>
    <property type="match status" value="1"/>
</dbReference>
<dbReference type="InterPro" id="IPR037066">
    <property type="entry name" value="Plug_dom_sf"/>
</dbReference>
<evidence type="ECO:0000313" key="7">
    <source>
        <dbReference type="Proteomes" id="UP000576082"/>
    </source>
</evidence>
<keyword evidence="7" id="KW-1185">Reference proteome</keyword>
<evidence type="ECO:0000256" key="4">
    <source>
        <dbReference type="SAM" id="SignalP"/>
    </source>
</evidence>
<dbReference type="AlphaFoldDB" id="A0A7X9RWR7"/>
<reference evidence="6 7" key="1">
    <citation type="submission" date="2020-04" db="EMBL/GenBank/DDBJ databases">
        <title>Flammeovirga sp. SR4, a novel species isolated from seawater.</title>
        <authorList>
            <person name="Wang X."/>
        </authorList>
    </citation>
    <scope>NUCLEOTIDE SEQUENCE [LARGE SCALE GENOMIC DNA]</scope>
    <source>
        <strain evidence="6 7">ATCC 23126</strain>
    </source>
</reference>
<gene>
    <name evidence="6" type="ORF">HHU12_19225</name>
</gene>
<feature type="domain" description="TonB-dependent receptor plug" evidence="5">
    <location>
        <begin position="128"/>
        <end position="224"/>
    </location>
</feature>
<feature type="chain" id="PRO_5031323586" evidence="4">
    <location>
        <begin position="20"/>
        <end position="922"/>
    </location>
</feature>
<organism evidence="6 7">
    <name type="scientific">Flammeovirga aprica JL-4</name>
    <dbReference type="NCBI Taxonomy" id="694437"/>
    <lineage>
        <taxon>Bacteria</taxon>
        <taxon>Pseudomonadati</taxon>
        <taxon>Bacteroidota</taxon>
        <taxon>Cytophagia</taxon>
        <taxon>Cytophagales</taxon>
        <taxon>Flammeovirgaceae</taxon>
        <taxon>Flammeovirga</taxon>
    </lineage>
</organism>
<evidence type="ECO:0000256" key="2">
    <source>
        <dbReference type="ARBA" id="ARBA00023136"/>
    </source>
</evidence>
<sequence length="922" mass="102331">MKKFLFLIFLTSIGLTSWAQKGTISGTVLDADTGEEIIGASVIIKGTNTGASTDIYGQFSFLAEAGQKEILATFIGYKTISQSLNVVAGQNHQLKFTLEVDAQELDAVEIVAKANTESAEALMVQRKNADVMIESIGAEEMSVKGVSDVEGAMTKMTGVAKVRGKGLYVRGLGDRYNIATMNGLPVPSTNPDLKVIPLSIFPTDLVKNIGVSKTATPELYGDFAGANIDITLKDYPDDAFFTIGISGAYNTLATFNEFKTHNDGQYEALGFNGNARQRPEGGVPTITPNGEPGAYNTSWSPTTSNAPLNIGLNASGGKSWDIGDESVFGIIGSLAHSNKYEYRDGRFAAYNAQATPYVDYDREEWIYSTNTSALLNLTFEVNNKHKFKLNNIVVNESFNSVDENYGYNNDLDTETLFARRNTYLQNTIFVNQFSGDHKFMENDRLHFTWGVSRTATVSQEPDRRQLLFSDKSVDGKEVNLFSRNAFDNHRYWGEMNEVEYAARTDVSIGLGAFDNANDGFRSTLRFGYQMKSKNREFEWFQTNIRSSSAVVRGINSEDPNARINEWIQNETIFYSPFTIPNNYFQAKMDVHSFYTGYDYDIMPNKLKMNVGVRTEIGEQYVKYKMQGDLIADPYREDAYESVEFLPSFNLKYSLDERSNMRFAASKTITRPGMRELIPFEYQTVVGGEAIIGNPNLKNAQNYNVDLKYEIFPNSGELFSVGLFGKYLDNPIEKVARPSAGNVYSFDNIGTATVAGIEIEFEKSLGSIINNGSEALRNTTIGMNGTFMYSQMTIADDINTIVTNRQRALQGASPYIVNANVGYQQDWNNGNINSIFTLTYTTFGDRIFAAGAMGAGDIYEKSFGTLDLIVRNKIKDALSFNVSAKNLLNPSIERYQKFEGGTTKQVSSYKLGMELGVGISCTF</sequence>
<keyword evidence="4" id="KW-0732">Signal</keyword>
<dbReference type="PANTHER" id="PTHR40980">
    <property type="entry name" value="PLUG DOMAIN-CONTAINING PROTEIN"/>
    <property type="match status" value="1"/>
</dbReference>
<dbReference type="SUPFAM" id="SSF49464">
    <property type="entry name" value="Carboxypeptidase regulatory domain-like"/>
    <property type="match status" value="1"/>
</dbReference>
<dbReference type="Gene3D" id="2.170.130.10">
    <property type="entry name" value="TonB-dependent receptor, plug domain"/>
    <property type="match status" value="1"/>
</dbReference>
<dbReference type="Gene3D" id="2.60.40.1120">
    <property type="entry name" value="Carboxypeptidase-like, regulatory domain"/>
    <property type="match status" value="1"/>
</dbReference>
<proteinExistence type="predicted"/>
<comment type="subcellular location">
    <subcellularLocation>
        <location evidence="1">Cell outer membrane</location>
    </subcellularLocation>
</comment>
<dbReference type="RefSeq" id="WP_169658357.1">
    <property type="nucleotide sequence ID" value="NZ_JABANE010000055.1"/>
</dbReference>
<feature type="signal peptide" evidence="4">
    <location>
        <begin position="1"/>
        <end position="19"/>
    </location>
</feature>
<protein>
    <submittedName>
        <fullName evidence="6">TonB-dependent receptor</fullName>
    </submittedName>
</protein>
<dbReference type="InterPro" id="IPR008969">
    <property type="entry name" value="CarboxyPept-like_regulatory"/>
</dbReference>
<evidence type="ECO:0000256" key="1">
    <source>
        <dbReference type="ARBA" id="ARBA00004442"/>
    </source>
</evidence>